<reference evidence="1 2" key="1">
    <citation type="journal article" date="2015" name="Phytopathology">
        <title>Genomes of Candidatus Liberibacter solanacearum haplotype A from New Zealand and the USA suggest significant genome plasticity in the species.</title>
        <authorList>
            <person name="Thompson S.M."/>
            <person name="Johnson C.P."/>
            <person name="Lu A.Y."/>
            <person name="Frampton R.A."/>
            <person name="Sullivan K.L."/>
            <person name="Fiers M.W."/>
            <person name="Crowhurst R.N."/>
            <person name="Pitman A.R."/>
            <person name="Scott I."/>
            <person name="Gudmestad N.C."/>
            <person name="Smith G.R."/>
        </authorList>
    </citation>
    <scope>NUCLEOTIDE SEQUENCE [LARGE SCALE GENOMIC DNA]</scope>
    <source>
        <strain evidence="1 2">LsoNZ1</strain>
    </source>
</reference>
<comment type="caution">
    <text evidence="1">The sequence shown here is derived from an EMBL/GenBank/DDBJ whole genome shotgun (WGS) entry which is preliminary data.</text>
</comment>
<dbReference type="AlphaFoldDB" id="A0A0F4VJL6"/>
<evidence type="ECO:0000313" key="1">
    <source>
        <dbReference type="EMBL" id="KJZ81584.1"/>
    </source>
</evidence>
<dbReference type="Proteomes" id="UP000033731">
    <property type="component" value="Unassembled WGS sequence"/>
</dbReference>
<dbReference type="EMBL" id="JMTK01000002">
    <property type="protein sequence ID" value="KJZ81584.1"/>
    <property type="molecule type" value="Genomic_DNA"/>
</dbReference>
<accession>A0A0F4VJL6</accession>
<dbReference type="PATRIC" id="fig|556287.9.peg.321"/>
<name>A0A0F4VJL6_9HYPH</name>
<protein>
    <submittedName>
        <fullName evidence="1">Uncharacterized protein</fullName>
    </submittedName>
</protein>
<gene>
    <name evidence="1" type="ORF">DJ66_0306</name>
</gene>
<keyword evidence="2" id="KW-1185">Reference proteome</keyword>
<proteinExistence type="predicted"/>
<sequence length="726" mass="81692">MIELNLKKPSVESIAPNQDAVRDAVNPARGLQDVSVAIEQATKTLETLRRATVFADANTQFTRVSAEADKSFMNYTNSLDTSNTPQAGDKINAYVEGTLRKNYDNFISTIPNREVRQHFQAQVEHELRDYQKKGLEIQIGASVKRVEENLITSRNNLVNKIHIDSSDESYLRHMGSMENQINSLPIPLDKKQTYLNESRRVLSREKVITEYSKDPNKFAKYINVSITNSSKPSDPTSIASLGESAGDKELSVADDLKGSIDDAAWDKLDTIERRHLLEHLTGGDNKANNKRKREFIADAKRSEALLDKGIVHPDVYKLTAERAMDALGSDKGVELYDLIDFKIKSAPSVSAIKTMTTTEAETFLAEVHSKGIELGNSPDYMYRYKLYYDHLAKAHKESMDLLQKDPVKWAVENKVINPLRFDDLDNMGSDLSLRVTHIKQIDKKFGLNSSVFSKDDETLFLKKLKGSNSHEFIKDMSRVWDGTNEADKDKVLYSYNKIDDPALSSILTFTTQNDPTAKEVASTIAVGAKHRKDIETNFKTESKVGFKDAYSSRIRKRVGELYSNGESTFDTTGKFLGAEKEAQALELYILGDMHKSGDYSRKANERIDKALKAALGGASILVNGCKLRPIRGMGVDEYQDTLHALTSSVLESKGWKDGAKLPETYGYANVSEGEVMLMFKRYPKLDDQGNVTILDMKNLPSEHIVEMAKKRREYLEQKRLILGMMR</sequence>
<evidence type="ECO:0000313" key="2">
    <source>
        <dbReference type="Proteomes" id="UP000033731"/>
    </source>
</evidence>
<dbReference type="RefSeq" id="WP_045960568.1">
    <property type="nucleotide sequence ID" value="NZ_JMTK01000002.1"/>
</dbReference>
<organism evidence="1 2">
    <name type="scientific">Candidatus Liberibacter solanacearum</name>
    <dbReference type="NCBI Taxonomy" id="556287"/>
    <lineage>
        <taxon>Bacteria</taxon>
        <taxon>Pseudomonadati</taxon>
        <taxon>Pseudomonadota</taxon>
        <taxon>Alphaproteobacteria</taxon>
        <taxon>Hyphomicrobiales</taxon>
        <taxon>Rhizobiaceae</taxon>
        <taxon>Liberibacter</taxon>
    </lineage>
</organism>